<organism evidence="3 4">
    <name type="scientific">Reticulomyxa filosa</name>
    <dbReference type="NCBI Taxonomy" id="46433"/>
    <lineage>
        <taxon>Eukaryota</taxon>
        <taxon>Sar</taxon>
        <taxon>Rhizaria</taxon>
        <taxon>Retaria</taxon>
        <taxon>Foraminifera</taxon>
        <taxon>Monothalamids</taxon>
        <taxon>Reticulomyxidae</taxon>
        <taxon>Reticulomyxa</taxon>
    </lineage>
</organism>
<protein>
    <submittedName>
        <fullName evidence="3">DUF747 family protein</fullName>
    </submittedName>
</protein>
<name>X6MKA3_RETFI</name>
<evidence type="ECO:0000256" key="2">
    <source>
        <dbReference type="SAM" id="MobiDB-lite"/>
    </source>
</evidence>
<keyword evidence="4" id="KW-1185">Reference proteome</keyword>
<dbReference type="Proteomes" id="UP000023152">
    <property type="component" value="Unassembled WGS sequence"/>
</dbReference>
<accession>X6MKA3</accession>
<keyword evidence="1" id="KW-0175">Coiled coil</keyword>
<feature type="coiled-coil region" evidence="1">
    <location>
        <begin position="141"/>
        <end position="168"/>
    </location>
</feature>
<dbReference type="AlphaFoldDB" id="X6MKA3"/>
<proteinExistence type="predicted"/>
<reference evidence="3 4" key="1">
    <citation type="journal article" date="2013" name="Curr. Biol.">
        <title>The Genome of the Foraminiferan Reticulomyxa filosa.</title>
        <authorList>
            <person name="Glockner G."/>
            <person name="Hulsmann N."/>
            <person name="Schleicher M."/>
            <person name="Noegel A.A."/>
            <person name="Eichinger L."/>
            <person name="Gallinger C."/>
            <person name="Pawlowski J."/>
            <person name="Sierra R."/>
            <person name="Euteneuer U."/>
            <person name="Pillet L."/>
            <person name="Moustafa A."/>
            <person name="Platzer M."/>
            <person name="Groth M."/>
            <person name="Szafranski K."/>
            <person name="Schliwa M."/>
        </authorList>
    </citation>
    <scope>NUCLEOTIDE SEQUENCE [LARGE SCALE GENOMIC DNA]</scope>
</reference>
<comment type="caution">
    <text evidence="3">The sequence shown here is derived from an EMBL/GenBank/DDBJ whole genome shotgun (WGS) entry which is preliminary data.</text>
</comment>
<sequence>MVGGVMNSVQKIAELRDVLRQAKDMKDIAKQKLTKRVRESTIAIKKVDDANASIPLTINETTTLPTDPLLVVDNINANTNANADASANVTKPNSNVETTQVNESKEPLSDQTQKDNATTATAVTATTTTTTIATTTATEMKEETSLEMSELDIRIKEFETELKDMLSKLQLLWEFETEQSYLEEFVFVGKTSACQSASWFRLHNINYFGHIEGFNAILDRIEYGQCPITHNELINIIRPLAQVLFLFFKFCKKKNSIFLLKKKNKISYVIYLMTNISMSALRN</sequence>
<evidence type="ECO:0000313" key="3">
    <source>
        <dbReference type="EMBL" id="ETO14423.1"/>
    </source>
</evidence>
<gene>
    <name evidence="3" type="ORF">RFI_22945</name>
</gene>
<evidence type="ECO:0000313" key="4">
    <source>
        <dbReference type="Proteomes" id="UP000023152"/>
    </source>
</evidence>
<dbReference type="EMBL" id="ASPP01020041">
    <property type="protein sequence ID" value="ETO14423.1"/>
    <property type="molecule type" value="Genomic_DNA"/>
</dbReference>
<evidence type="ECO:0000256" key="1">
    <source>
        <dbReference type="SAM" id="Coils"/>
    </source>
</evidence>
<feature type="compositionally biased region" description="Polar residues" evidence="2">
    <location>
        <begin position="89"/>
        <end position="102"/>
    </location>
</feature>
<feature type="region of interest" description="Disordered" evidence="2">
    <location>
        <begin position="83"/>
        <end position="116"/>
    </location>
</feature>